<sequence length="29" mass="3389">MFKVLKLNNFIVTPVTVNDYHEDEPALQI</sequence>
<comment type="caution">
    <text evidence="1">The sequence shown here is derived from an EMBL/GenBank/DDBJ whole genome shotgun (WGS) entry which is preliminary data.</text>
</comment>
<protein>
    <submittedName>
        <fullName evidence="1">Uncharacterized protein</fullName>
    </submittedName>
</protein>
<reference evidence="1 2" key="1">
    <citation type="submission" date="2021-01" db="EMBL/GenBank/DDBJ databases">
        <title>Genomic Encyclopedia of Type Strains, Phase IV (KMG-IV): sequencing the most valuable type-strain genomes for metagenomic binning, comparative biology and taxonomic classification.</title>
        <authorList>
            <person name="Goeker M."/>
        </authorList>
    </citation>
    <scope>NUCLEOTIDE SEQUENCE [LARGE SCALE GENOMIC DNA]</scope>
    <source>
        <strain evidence="1 2">DSM 24834</strain>
    </source>
</reference>
<evidence type="ECO:0000313" key="1">
    <source>
        <dbReference type="EMBL" id="MBM7585366.1"/>
    </source>
</evidence>
<dbReference type="EMBL" id="JAFBDZ010000002">
    <property type="protein sequence ID" value="MBM7585366.1"/>
    <property type="molecule type" value="Genomic_DNA"/>
</dbReference>
<gene>
    <name evidence="1" type="ORF">JOC86_001908</name>
</gene>
<dbReference type="Proteomes" id="UP001646157">
    <property type="component" value="Unassembled WGS sequence"/>
</dbReference>
<organism evidence="1 2">
    <name type="scientific">Rossellomorea pakistanensis</name>
    <dbReference type="NCBI Taxonomy" id="992288"/>
    <lineage>
        <taxon>Bacteria</taxon>
        <taxon>Bacillati</taxon>
        <taxon>Bacillota</taxon>
        <taxon>Bacilli</taxon>
        <taxon>Bacillales</taxon>
        <taxon>Bacillaceae</taxon>
        <taxon>Rossellomorea</taxon>
    </lineage>
</organism>
<evidence type="ECO:0000313" key="2">
    <source>
        <dbReference type="Proteomes" id="UP001646157"/>
    </source>
</evidence>
<accession>A0ABS2NBY5</accession>
<name>A0ABS2NBY5_9BACI</name>
<keyword evidence="2" id="KW-1185">Reference proteome</keyword>
<proteinExistence type="predicted"/>